<gene>
    <name evidence="2" type="ORF">AVDCRST_MAG19-4536</name>
</gene>
<name>A0A6J4VUP7_9BACT</name>
<reference evidence="2" key="1">
    <citation type="submission" date="2020-02" db="EMBL/GenBank/DDBJ databases">
        <authorList>
            <person name="Meier V. D."/>
        </authorList>
    </citation>
    <scope>NUCLEOTIDE SEQUENCE</scope>
    <source>
        <strain evidence="2">AVDCRST_MAG19</strain>
    </source>
</reference>
<evidence type="ECO:0000256" key="1">
    <source>
        <dbReference type="SAM" id="MobiDB-lite"/>
    </source>
</evidence>
<dbReference type="EMBL" id="CADCWL010000251">
    <property type="protein sequence ID" value="CAA9585526.1"/>
    <property type="molecule type" value="Genomic_DNA"/>
</dbReference>
<evidence type="ECO:0000313" key="2">
    <source>
        <dbReference type="EMBL" id="CAA9585526.1"/>
    </source>
</evidence>
<proteinExistence type="predicted"/>
<accession>A0A6J4VUP7</accession>
<dbReference type="AlphaFoldDB" id="A0A6J4VUP7"/>
<feature type="compositionally biased region" description="Gly residues" evidence="1">
    <location>
        <begin position="13"/>
        <end position="22"/>
    </location>
</feature>
<feature type="region of interest" description="Disordered" evidence="1">
    <location>
        <begin position="1"/>
        <end position="75"/>
    </location>
</feature>
<organism evidence="2">
    <name type="scientific">uncultured Thermomicrobiales bacterium</name>
    <dbReference type="NCBI Taxonomy" id="1645740"/>
    <lineage>
        <taxon>Bacteria</taxon>
        <taxon>Pseudomonadati</taxon>
        <taxon>Thermomicrobiota</taxon>
        <taxon>Thermomicrobia</taxon>
        <taxon>Thermomicrobiales</taxon>
        <taxon>environmental samples</taxon>
    </lineage>
</organism>
<sequence length="75" mass="7628">CRTTEPCLAPGFTTGGVGGRGATGDSAESGRPRRRSGRATPGRTVMEAAEGNGAGPGRGGCRRSKARRDEQRSAP</sequence>
<protein>
    <submittedName>
        <fullName evidence="2">Uncharacterized protein</fullName>
    </submittedName>
</protein>
<feature type="non-terminal residue" evidence="2">
    <location>
        <position position="75"/>
    </location>
</feature>
<feature type="non-terminal residue" evidence="2">
    <location>
        <position position="1"/>
    </location>
</feature>